<dbReference type="Gene3D" id="2.60.120.260">
    <property type="entry name" value="Galactose-binding domain-like"/>
    <property type="match status" value="1"/>
</dbReference>
<dbReference type="InterPro" id="IPR008979">
    <property type="entry name" value="Galactose-bd-like_sf"/>
</dbReference>
<dbReference type="SUPFAM" id="SSF49785">
    <property type="entry name" value="Galactose-binding domain-like"/>
    <property type="match status" value="1"/>
</dbReference>
<name>A0A0F8WMM5_9ZZZZ</name>
<gene>
    <name evidence="2" type="ORF">LCGC14_3047510</name>
</gene>
<dbReference type="AlphaFoldDB" id="A0A0F8WMM5"/>
<feature type="region of interest" description="Disordered" evidence="1">
    <location>
        <begin position="289"/>
        <end position="328"/>
    </location>
</feature>
<dbReference type="EMBL" id="LAZR01064130">
    <property type="protein sequence ID" value="KKK58132.1"/>
    <property type="molecule type" value="Genomic_DNA"/>
</dbReference>
<sequence length="328" mass="34994">VRGIQGSTAVSMSGGETVNIVGPAIGEIARVTAVTFTSTTSTFTTAPDFSASLVDTQEYERHRKVRPNVINDRLDVILGVLRQNVILNVGILDDGDMELTDTISNSWTAAGTGGTPTLAKDTTNVRHGRQSLSITNDVSTTLGYAKSNSKYLPGGTLCIVEADVYITPGDLARLTFYDVTNSAVIGTAMESDESGWVHLEGLFTVPATCEEVQVWAESQAASDVTYWDHITLWPVSDKGIDLPSYLEFLFDIKSLFYYPVSTGIAGSTNVNAYRINEGAPQFYAHSQKELDDTGVGPPGSTSLVVHPPTPCGSRAASLTPPSLVPPMP</sequence>
<proteinExistence type="predicted"/>
<reference evidence="2" key="1">
    <citation type="journal article" date="2015" name="Nature">
        <title>Complex archaea that bridge the gap between prokaryotes and eukaryotes.</title>
        <authorList>
            <person name="Spang A."/>
            <person name="Saw J.H."/>
            <person name="Jorgensen S.L."/>
            <person name="Zaremba-Niedzwiedzka K."/>
            <person name="Martijn J."/>
            <person name="Lind A.E."/>
            <person name="van Eijk R."/>
            <person name="Schleper C."/>
            <person name="Guy L."/>
            <person name="Ettema T.J."/>
        </authorList>
    </citation>
    <scope>NUCLEOTIDE SEQUENCE</scope>
</reference>
<protein>
    <submittedName>
        <fullName evidence="2">Uncharacterized protein</fullName>
    </submittedName>
</protein>
<feature type="non-terminal residue" evidence="2">
    <location>
        <position position="1"/>
    </location>
</feature>
<accession>A0A0F8WMM5</accession>
<comment type="caution">
    <text evidence="2">The sequence shown here is derived from an EMBL/GenBank/DDBJ whole genome shotgun (WGS) entry which is preliminary data.</text>
</comment>
<evidence type="ECO:0000313" key="2">
    <source>
        <dbReference type="EMBL" id="KKK58132.1"/>
    </source>
</evidence>
<evidence type="ECO:0000256" key="1">
    <source>
        <dbReference type="SAM" id="MobiDB-lite"/>
    </source>
</evidence>
<organism evidence="2">
    <name type="scientific">marine sediment metagenome</name>
    <dbReference type="NCBI Taxonomy" id="412755"/>
    <lineage>
        <taxon>unclassified sequences</taxon>
        <taxon>metagenomes</taxon>
        <taxon>ecological metagenomes</taxon>
    </lineage>
</organism>